<dbReference type="SUPFAM" id="SSF53067">
    <property type="entry name" value="Actin-like ATPase domain"/>
    <property type="match status" value="1"/>
</dbReference>
<dbReference type="Proteomes" id="UP001215280">
    <property type="component" value="Unassembled WGS sequence"/>
</dbReference>
<comment type="caution">
    <text evidence="1">The sequence shown here is derived from an EMBL/GenBank/DDBJ whole genome shotgun (WGS) entry which is preliminary data.</text>
</comment>
<organism evidence="1 2">
    <name type="scientific">Mycena maculata</name>
    <dbReference type="NCBI Taxonomy" id="230809"/>
    <lineage>
        <taxon>Eukaryota</taxon>
        <taxon>Fungi</taxon>
        <taxon>Dikarya</taxon>
        <taxon>Basidiomycota</taxon>
        <taxon>Agaricomycotina</taxon>
        <taxon>Agaricomycetes</taxon>
        <taxon>Agaricomycetidae</taxon>
        <taxon>Agaricales</taxon>
        <taxon>Marasmiineae</taxon>
        <taxon>Mycenaceae</taxon>
        <taxon>Mycena</taxon>
    </lineage>
</organism>
<name>A0AAD7HHM1_9AGAR</name>
<evidence type="ECO:0000313" key="1">
    <source>
        <dbReference type="EMBL" id="KAJ7720964.1"/>
    </source>
</evidence>
<gene>
    <name evidence="1" type="ORF">DFH07DRAFT_858198</name>
</gene>
<protein>
    <submittedName>
        <fullName evidence="1">Uncharacterized protein</fullName>
    </submittedName>
</protein>
<sequence>MCQAGFSGEEAPRCVFLFIVFLSQPIDTLSRFCHRSTSRCPTEHTRRWNRRPICWVCAAFPSCLNGLVISREKAQVKRGIPRLLYPLDRGWVRDWDDMETLVAPYIRDRASCRPH</sequence>
<keyword evidence="2" id="KW-1185">Reference proteome</keyword>
<reference evidence="1" key="1">
    <citation type="submission" date="2023-03" db="EMBL/GenBank/DDBJ databases">
        <title>Massive genome expansion in bonnet fungi (Mycena s.s.) driven by repeated elements and novel gene families across ecological guilds.</title>
        <authorList>
            <consortium name="Lawrence Berkeley National Laboratory"/>
            <person name="Harder C.B."/>
            <person name="Miyauchi S."/>
            <person name="Viragh M."/>
            <person name="Kuo A."/>
            <person name="Thoen E."/>
            <person name="Andreopoulos B."/>
            <person name="Lu D."/>
            <person name="Skrede I."/>
            <person name="Drula E."/>
            <person name="Henrissat B."/>
            <person name="Morin E."/>
            <person name="Kohler A."/>
            <person name="Barry K."/>
            <person name="LaButti K."/>
            <person name="Morin E."/>
            <person name="Salamov A."/>
            <person name="Lipzen A."/>
            <person name="Mereny Z."/>
            <person name="Hegedus B."/>
            <person name="Baldrian P."/>
            <person name="Stursova M."/>
            <person name="Weitz H."/>
            <person name="Taylor A."/>
            <person name="Grigoriev I.V."/>
            <person name="Nagy L.G."/>
            <person name="Martin F."/>
            <person name="Kauserud H."/>
        </authorList>
    </citation>
    <scope>NUCLEOTIDE SEQUENCE</scope>
    <source>
        <strain evidence="1">CBHHK188m</strain>
    </source>
</reference>
<dbReference type="AlphaFoldDB" id="A0AAD7HHM1"/>
<accession>A0AAD7HHM1</accession>
<proteinExistence type="predicted"/>
<evidence type="ECO:0000313" key="2">
    <source>
        <dbReference type="Proteomes" id="UP001215280"/>
    </source>
</evidence>
<dbReference type="InterPro" id="IPR043129">
    <property type="entry name" value="ATPase_NBD"/>
</dbReference>
<dbReference type="EMBL" id="JARJLG010000273">
    <property type="protein sequence ID" value="KAJ7720964.1"/>
    <property type="molecule type" value="Genomic_DNA"/>
</dbReference>
<dbReference type="Gene3D" id="3.30.420.40">
    <property type="match status" value="1"/>
</dbReference>